<dbReference type="PANTHER" id="PTHR30354:SF7">
    <property type="entry name" value="BLL7963 PROTEIN"/>
    <property type="match status" value="1"/>
</dbReference>
<evidence type="ECO:0000256" key="1">
    <source>
        <dbReference type="SAM" id="MobiDB-lite"/>
    </source>
</evidence>
<gene>
    <name evidence="3" type="ORF">ASJ30_06020</name>
</gene>
<feature type="transmembrane region" description="Helical" evidence="2">
    <location>
        <begin position="178"/>
        <end position="199"/>
    </location>
</feature>
<evidence type="ECO:0000313" key="3">
    <source>
        <dbReference type="EMBL" id="APH01152.1"/>
    </source>
</evidence>
<dbReference type="KEGG" id="jte:ASJ30_06020"/>
<evidence type="ECO:0008006" key="5">
    <source>
        <dbReference type="Google" id="ProtNLM"/>
    </source>
</evidence>
<keyword evidence="2" id="KW-1133">Transmembrane helix</keyword>
<dbReference type="Proteomes" id="UP000182938">
    <property type="component" value="Chromosome"/>
</dbReference>
<dbReference type="InterPro" id="IPR003474">
    <property type="entry name" value="Glcn_transporter"/>
</dbReference>
<feature type="transmembrane region" description="Helical" evidence="2">
    <location>
        <begin position="298"/>
        <end position="322"/>
    </location>
</feature>
<accession>A0A1L3MFP0</accession>
<evidence type="ECO:0000313" key="4">
    <source>
        <dbReference type="Proteomes" id="UP000182938"/>
    </source>
</evidence>
<dbReference type="EMBL" id="CP013290">
    <property type="protein sequence ID" value="APH01152.1"/>
    <property type="molecule type" value="Genomic_DNA"/>
</dbReference>
<dbReference type="PANTHER" id="PTHR30354">
    <property type="entry name" value="GNT FAMILY GLUCONATE TRANSPORTER"/>
    <property type="match status" value="1"/>
</dbReference>
<protein>
    <recommendedName>
        <fullName evidence="5">Transporter</fullName>
    </recommendedName>
</protein>
<feature type="transmembrane region" description="Helical" evidence="2">
    <location>
        <begin position="504"/>
        <end position="526"/>
    </location>
</feature>
<keyword evidence="2" id="KW-0472">Membrane</keyword>
<feature type="transmembrane region" description="Helical" evidence="2">
    <location>
        <begin position="342"/>
        <end position="363"/>
    </location>
</feature>
<feature type="compositionally biased region" description="Basic and acidic residues" evidence="1">
    <location>
        <begin position="245"/>
        <end position="256"/>
    </location>
</feature>
<organism evidence="3 4">
    <name type="scientific">Janibacter indicus</name>
    <dbReference type="NCBI Taxonomy" id="857417"/>
    <lineage>
        <taxon>Bacteria</taxon>
        <taxon>Bacillati</taxon>
        <taxon>Actinomycetota</taxon>
        <taxon>Actinomycetes</taxon>
        <taxon>Micrococcales</taxon>
        <taxon>Intrasporangiaceae</taxon>
        <taxon>Janibacter</taxon>
    </lineage>
</organism>
<name>A0A1L3MFP0_9MICO</name>
<feature type="region of interest" description="Disordered" evidence="1">
    <location>
        <begin position="224"/>
        <end position="294"/>
    </location>
</feature>
<keyword evidence="2" id="KW-0812">Transmembrane</keyword>
<reference evidence="3 4" key="1">
    <citation type="submission" date="2015-11" db="EMBL/GenBank/DDBJ databases">
        <authorList>
            <person name="Zhang Y."/>
            <person name="Guo Z."/>
        </authorList>
    </citation>
    <scope>NUCLEOTIDE SEQUENCE [LARGE SCALE GENOMIC DNA]</scope>
    <source>
        <strain evidence="3 4">YFY001</strain>
    </source>
</reference>
<proteinExistence type="predicted"/>
<dbReference type="GO" id="GO:0015128">
    <property type="term" value="F:gluconate transmembrane transporter activity"/>
    <property type="evidence" value="ECO:0007669"/>
    <property type="project" value="InterPro"/>
</dbReference>
<dbReference type="AlphaFoldDB" id="A0A1L3MFP0"/>
<evidence type="ECO:0000256" key="2">
    <source>
        <dbReference type="SAM" id="Phobius"/>
    </source>
</evidence>
<feature type="transmembrane region" description="Helical" evidence="2">
    <location>
        <begin position="51"/>
        <end position="74"/>
    </location>
</feature>
<feature type="transmembrane region" description="Helical" evidence="2">
    <location>
        <begin position="140"/>
        <end position="158"/>
    </location>
</feature>
<sequence>MSLALLGILISLALLITLAYRGHSVIAVAPIAASIAVLMSGAPLLASYTQVFMPALGGFMANFFPLFLVGAIFGRLMTVSGYAHDIAGWISGVLGPRFAILVTTLATALLTYGGVSAWVVVFTIFPIATSLFAQADIPRRLMPAAIALGIFTFATAALPGSPQIHNTIPTKFFGTNTFAAPGLGLLGAVIVFGLGMLWLERRQRQLAAAGESFADPTEAEIKETERTGAPLPTGAARVSDPDVLDGERPDGERPDGDGATQAGPARTSVATAERPSPSSAVAMATEGTEGSGQRPTALAGLVGLAPILVIVAVNALCTYVVFPALDVSYLAEEKFGATDLGAVTGIWSVTVAMLAGILLVFALRPGSFTPYVEGITEGARNAVLPVFNTASEVAYGAVIASLAVFATVRDGLFGVSDNPAIVAAVSTTGISGLTGSASGGLTITLSTFGEQLAQMATEQGISMELMHRVTAMAATGFDSLPHNGAIITLLLVCGLSHRESYKDIFAVTVVVPIIGLVVVTALGLTVGTF</sequence>
<keyword evidence="4" id="KW-1185">Reference proteome</keyword>
<dbReference type="GO" id="GO:0005886">
    <property type="term" value="C:plasma membrane"/>
    <property type="evidence" value="ECO:0007669"/>
    <property type="project" value="TreeGrafter"/>
</dbReference>